<accession>A0A920CGJ9</accession>
<evidence type="ECO:0000313" key="1">
    <source>
        <dbReference type="EMBL" id="GIO36883.1"/>
    </source>
</evidence>
<name>A0A920CGJ9_9BACL</name>
<dbReference type="RefSeq" id="WP_212939200.1">
    <property type="nucleotide sequence ID" value="NZ_BORR01000005.1"/>
</dbReference>
<protein>
    <recommendedName>
        <fullName evidence="3">Phage gp6-like head-tail connector protein</fullName>
    </recommendedName>
</protein>
<organism evidence="1 2">
    <name type="scientific">Paenibacillus antibioticophila</name>
    <dbReference type="NCBI Taxonomy" id="1274374"/>
    <lineage>
        <taxon>Bacteria</taxon>
        <taxon>Bacillati</taxon>
        <taxon>Bacillota</taxon>
        <taxon>Bacilli</taxon>
        <taxon>Bacillales</taxon>
        <taxon>Paenibacillaceae</taxon>
        <taxon>Paenibacillus</taxon>
    </lineage>
</organism>
<dbReference type="EMBL" id="BORR01000005">
    <property type="protein sequence ID" value="GIO36883.1"/>
    <property type="molecule type" value="Genomic_DNA"/>
</dbReference>
<gene>
    <name evidence="1" type="ORF">J41TS12_17440</name>
</gene>
<evidence type="ECO:0008006" key="3">
    <source>
        <dbReference type="Google" id="ProtNLM"/>
    </source>
</evidence>
<reference evidence="1 2" key="1">
    <citation type="submission" date="2021-03" db="EMBL/GenBank/DDBJ databases">
        <title>Antimicrobial resistance genes in bacteria isolated from Japanese honey, and their potential for conferring macrolide and lincosamide resistance in the American foulbrood pathogen Paenibacillus larvae.</title>
        <authorList>
            <person name="Okamoto M."/>
            <person name="Kumagai M."/>
            <person name="Kanamori H."/>
            <person name="Takamatsu D."/>
        </authorList>
    </citation>
    <scope>NUCLEOTIDE SEQUENCE [LARGE SCALE GENOMIC DNA]</scope>
    <source>
        <strain evidence="1 2">J41TS12</strain>
    </source>
</reference>
<comment type="caution">
    <text evidence="1">The sequence shown here is derived from an EMBL/GenBank/DDBJ whole genome shotgun (WGS) entry which is preliminary data.</text>
</comment>
<proteinExistence type="predicted"/>
<sequence>MNDEELLIQCRIGLGMSPATTAMDGAIRQKMLLVKSFMLGGGVSEEMLNDPASIGTIVVGVTDTWNLNAGEIKFSPIFYTLVTQLAARSLVGDA</sequence>
<dbReference type="Proteomes" id="UP000681162">
    <property type="component" value="Unassembled WGS sequence"/>
</dbReference>
<evidence type="ECO:0000313" key="2">
    <source>
        <dbReference type="Proteomes" id="UP000681162"/>
    </source>
</evidence>
<dbReference type="AlphaFoldDB" id="A0A920CGJ9"/>
<keyword evidence="2" id="KW-1185">Reference proteome</keyword>